<dbReference type="PANTHER" id="PTHR31071">
    <property type="entry name" value="GB|AAF24581.1"/>
    <property type="match status" value="1"/>
</dbReference>
<sequence length="725" mass="81636">MKISSTKTYLPVKIPELLSLNQQQQQHTDLQERKNEQRKTHHRRIRNPGFSGPGIRLRRDGVVVSGKRSGPATPLLRWKFDADVSVSETKSIESGRKTSRKGKNSEDVSISARKLAAGLWQLQKPQVSGNGVENGVFGKRSTDLLGFKSDAGHGDPFHCLHSGGEFGSEAKDLLHSPHSLAAPKNGMSYKVEHLPFHNPAMEGATKWDPVCSKTSDEVYRFYGQMKLLEDQQVSNASVVSSLQTELEQARARIDDLETERRSSKKKLEHFLSKLAEEKAAWRSREHEKIRAIIDDVKDELKRERKNRHRMEIVNSKLVNELAEAKLSAKRSMQDCEKERKARVLMEEVCDELAKEIGQDKTEVEALKRESMKMREEVDEERRMLQMAEVWREERVQMKLVDAKVTLENKYSQMSKLIADLEAFLSSRSATPDVMEMRKAELLLEAASLVKIHDIKEFSYEPPSSEDIFSVFEELQNAESNEREIEQCNGYSPVSHASKIHRVSPDSNQFNGKPAQGYSNGYYQNGDIEDDGSGWETVSQADERDSSYSPEGSDPSVNRNRRDSNVSMSRRDWEENVGHESPSTDISEICSISSKKKASSISKLWRSNGEHYKIISLEGIKGRLSNGRLSSVGTISPERGRLSNGRISSAGIISPDCGSGEGGFSPHGLMAHWSSPESGNPHITRGMKGCIEWPRGAQKNSLKAKLLEARMESQKIQLRHVLKQKI</sequence>
<evidence type="ECO:0000313" key="4">
    <source>
        <dbReference type="Proteomes" id="UP000554482"/>
    </source>
</evidence>
<dbReference type="OrthoDB" id="1927957at2759"/>
<dbReference type="EMBL" id="JABWDY010002579">
    <property type="protein sequence ID" value="KAF5206532.1"/>
    <property type="molecule type" value="Genomic_DNA"/>
</dbReference>
<feature type="region of interest" description="Disordered" evidence="2">
    <location>
        <begin position="89"/>
        <end position="108"/>
    </location>
</feature>
<dbReference type="InterPro" id="IPR043424">
    <property type="entry name" value="BLT-like"/>
</dbReference>
<keyword evidence="4" id="KW-1185">Reference proteome</keyword>
<feature type="coiled-coil region" evidence="1">
    <location>
        <begin position="239"/>
        <end position="383"/>
    </location>
</feature>
<protein>
    <submittedName>
        <fullName evidence="3">Actin cytoskeleton-regulatory complex pan-like protein</fullName>
    </submittedName>
</protein>
<accession>A0A7J6XDU9</accession>
<dbReference type="Proteomes" id="UP000554482">
    <property type="component" value="Unassembled WGS sequence"/>
</dbReference>
<keyword evidence="1" id="KW-0175">Coiled coil</keyword>
<dbReference type="AlphaFoldDB" id="A0A7J6XDU9"/>
<name>A0A7J6XDU9_THATH</name>
<evidence type="ECO:0000256" key="1">
    <source>
        <dbReference type="SAM" id="Coils"/>
    </source>
</evidence>
<gene>
    <name evidence="3" type="ORF">FRX31_003884</name>
</gene>
<feature type="compositionally biased region" description="Basic and acidic residues" evidence="2">
    <location>
        <begin position="559"/>
        <end position="577"/>
    </location>
</feature>
<organism evidence="3 4">
    <name type="scientific">Thalictrum thalictroides</name>
    <name type="common">Rue-anemone</name>
    <name type="synonym">Anemone thalictroides</name>
    <dbReference type="NCBI Taxonomy" id="46969"/>
    <lineage>
        <taxon>Eukaryota</taxon>
        <taxon>Viridiplantae</taxon>
        <taxon>Streptophyta</taxon>
        <taxon>Embryophyta</taxon>
        <taxon>Tracheophyta</taxon>
        <taxon>Spermatophyta</taxon>
        <taxon>Magnoliopsida</taxon>
        <taxon>Ranunculales</taxon>
        <taxon>Ranunculaceae</taxon>
        <taxon>Thalictroideae</taxon>
        <taxon>Thalictrum</taxon>
    </lineage>
</organism>
<reference evidence="3 4" key="1">
    <citation type="submission" date="2020-06" db="EMBL/GenBank/DDBJ databases">
        <title>Transcriptomic and genomic resources for Thalictrum thalictroides and T. hernandezii: Facilitating candidate gene discovery in an emerging model plant lineage.</title>
        <authorList>
            <person name="Arias T."/>
            <person name="Riano-Pachon D.M."/>
            <person name="Di Stilio V.S."/>
        </authorList>
    </citation>
    <scope>NUCLEOTIDE SEQUENCE [LARGE SCALE GENOMIC DNA]</scope>
    <source>
        <strain evidence="4">cv. WT478/WT964</strain>
        <tissue evidence="3">Leaves</tissue>
    </source>
</reference>
<dbReference type="PANTHER" id="PTHR31071:SF2">
    <property type="entry name" value="ACTIN CYTOSKELETON-REGULATORY COMPLEX PAN-LIKE PROTEIN"/>
    <property type="match status" value="1"/>
</dbReference>
<comment type="caution">
    <text evidence="3">The sequence shown here is derived from an EMBL/GenBank/DDBJ whole genome shotgun (WGS) entry which is preliminary data.</text>
</comment>
<feature type="compositionally biased region" description="Polar residues" evidence="2">
    <location>
        <begin position="546"/>
        <end position="557"/>
    </location>
</feature>
<feature type="region of interest" description="Disordered" evidence="2">
    <location>
        <begin position="22"/>
        <end position="57"/>
    </location>
</feature>
<evidence type="ECO:0000313" key="3">
    <source>
        <dbReference type="EMBL" id="KAF5206532.1"/>
    </source>
</evidence>
<evidence type="ECO:0000256" key="2">
    <source>
        <dbReference type="SAM" id="MobiDB-lite"/>
    </source>
</evidence>
<feature type="compositionally biased region" description="Basic and acidic residues" evidence="2">
    <location>
        <begin position="29"/>
        <end position="38"/>
    </location>
</feature>
<feature type="compositionally biased region" description="Polar residues" evidence="2">
    <location>
        <begin position="504"/>
        <end position="522"/>
    </location>
</feature>
<proteinExistence type="predicted"/>
<feature type="region of interest" description="Disordered" evidence="2">
    <location>
        <begin position="502"/>
        <end position="584"/>
    </location>
</feature>